<evidence type="ECO:0000313" key="2">
    <source>
        <dbReference type="EMBL" id="OAE27168.1"/>
    </source>
</evidence>
<feature type="compositionally biased region" description="Basic and acidic residues" evidence="1">
    <location>
        <begin position="254"/>
        <end position="263"/>
    </location>
</feature>
<dbReference type="EMBL" id="LVLJ01001967">
    <property type="protein sequence ID" value="OAE27168.1"/>
    <property type="molecule type" value="Genomic_DNA"/>
</dbReference>
<feature type="compositionally biased region" description="Polar residues" evidence="1">
    <location>
        <begin position="266"/>
        <end position="279"/>
    </location>
</feature>
<evidence type="ECO:0000256" key="1">
    <source>
        <dbReference type="SAM" id="MobiDB-lite"/>
    </source>
</evidence>
<feature type="compositionally biased region" description="Basic and acidic residues" evidence="1">
    <location>
        <begin position="129"/>
        <end position="139"/>
    </location>
</feature>
<evidence type="ECO:0000313" key="3">
    <source>
        <dbReference type="Proteomes" id="UP000077202"/>
    </source>
</evidence>
<gene>
    <name evidence="2" type="ORF">AXG93_4666s1400</name>
</gene>
<reference evidence="2" key="1">
    <citation type="submission" date="2016-03" db="EMBL/GenBank/DDBJ databases">
        <title>Mechanisms controlling the formation of the plant cell surface in tip-growing cells are functionally conserved among land plants.</title>
        <authorList>
            <person name="Honkanen S."/>
            <person name="Jones V.A."/>
            <person name="Morieri G."/>
            <person name="Champion C."/>
            <person name="Hetherington A.J."/>
            <person name="Kelly S."/>
            <person name="Saint-Marcoux D."/>
            <person name="Proust H."/>
            <person name="Prescott H."/>
            <person name="Dolan L."/>
        </authorList>
    </citation>
    <scope>NUCLEOTIDE SEQUENCE [LARGE SCALE GENOMIC DNA]</scope>
    <source>
        <tissue evidence="2">Whole gametophyte</tissue>
    </source>
</reference>
<keyword evidence="3" id="KW-1185">Reference proteome</keyword>
<organism evidence="2 3">
    <name type="scientific">Marchantia polymorpha subsp. ruderalis</name>
    <dbReference type="NCBI Taxonomy" id="1480154"/>
    <lineage>
        <taxon>Eukaryota</taxon>
        <taxon>Viridiplantae</taxon>
        <taxon>Streptophyta</taxon>
        <taxon>Embryophyta</taxon>
        <taxon>Marchantiophyta</taxon>
        <taxon>Marchantiopsida</taxon>
        <taxon>Marchantiidae</taxon>
        <taxon>Marchantiales</taxon>
        <taxon>Marchantiaceae</taxon>
        <taxon>Marchantia</taxon>
    </lineage>
</organism>
<feature type="compositionally biased region" description="Low complexity" evidence="1">
    <location>
        <begin position="140"/>
        <end position="149"/>
    </location>
</feature>
<dbReference type="AlphaFoldDB" id="A0A176W288"/>
<feature type="compositionally biased region" description="Basic and acidic residues" evidence="1">
    <location>
        <begin position="319"/>
        <end position="329"/>
    </location>
</feature>
<proteinExistence type="predicted"/>
<comment type="caution">
    <text evidence="2">The sequence shown here is derived from an EMBL/GenBank/DDBJ whole genome shotgun (WGS) entry which is preliminary data.</text>
</comment>
<feature type="compositionally biased region" description="Low complexity" evidence="1">
    <location>
        <begin position="309"/>
        <end position="318"/>
    </location>
</feature>
<protein>
    <submittedName>
        <fullName evidence="2">Uncharacterized protein</fullName>
    </submittedName>
</protein>
<accession>A0A176W288</accession>
<sequence length="368" mass="39828">MYIPPEAFEPKADRKELLPQKVGFVELALTGTPIYWARILWKATRQHVQEEKGGSINHFSPFLINFYRSMGCLTASDRVQFPLLSRINPGRYVKDVEVDTNTDETLACTPPTRLRAEEEPWAVRVPRKQKCDGEADQSQRRAPAASVRSRATHEPSSRPKQKACKLVLPASSADTGRAVERRNSPSSGEDASARVSGRTADLPAPKARMPSGEALRPSGQGRHQAAPTSMVATDRCLASEQVPFDDSTSGQEPSAREKWREEPSAQGPSAQRTSANRTSEAGLPKAIADQTSEAALPKARSPTPLEMLAGSGAAVAAEEAARPSSRESPRNSVVIEILEDDSGSEEEEVESVQGTPTGVLCEQVVPLL</sequence>
<name>A0A176W288_MARPO</name>
<feature type="region of interest" description="Disordered" evidence="1">
    <location>
        <begin position="125"/>
        <end position="333"/>
    </location>
</feature>
<dbReference type="Proteomes" id="UP000077202">
    <property type="component" value="Unassembled WGS sequence"/>
</dbReference>